<accession>A0A956NB37</accession>
<dbReference type="InterPro" id="IPR050678">
    <property type="entry name" value="DNA_Partitioning_ATPase"/>
</dbReference>
<protein>
    <submittedName>
        <fullName evidence="2">ParA family protein</fullName>
    </submittedName>
</protein>
<evidence type="ECO:0000313" key="3">
    <source>
        <dbReference type="Proteomes" id="UP000739538"/>
    </source>
</evidence>
<reference evidence="2" key="2">
    <citation type="journal article" date="2021" name="Microbiome">
        <title>Successional dynamics and alternative stable states in a saline activated sludge microbial community over 9 years.</title>
        <authorList>
            <person name="Wang Y."/>
            <person name="Ye J."/>
            <person name="Ju F."/>
            <person name="Liu L."/>
            <person name="Boyd J.A."/>
            <person name="Deng Y."/>
            <person name="Parks D.H."/>
            <person name="Jiang X."/>
            <person name="Yin X."/>
            <person name="Woodcroft B.J."/>
            <person name="Tyson G.W."/>
            <person name="Hugenholtz P."/>
            <person name="Polz M.F."/>
            <person name="Zhang T."/>
        </authorList>
    </citation>
    <scope>NUCLEOTIDE SEQUENCE</scope>
    <source>
        <strain evidence="2">HKST-UBA02</strain>
    </source>
</reference>
<dbReference type="InterPro" id="IPR025669">
    <property type="entry name" value="AAA_dom"/>
</dbReference>
<dbReference type="Proteomes" id="UP000739538">
    <property type="component" value="Unassembled WGS sequence"/>
</dbReference>
<evidence type="ECO:0000259" key="1">
    <source>
        <dbReference type="Pfam" id="PF13614"/>
    </source>
</evidence>
<dbReference type="AlphaFoldDB" id="A0A956NB37"/>
<dbReference type="PANTHER" id="PTHR13696">
    <property type="entry name" value="P-LOOP CONTAINING NUCLEOSIDE TRIPHOSPHATE HYDROLASE"/>
    <property type="match status" value="1"/>
</dbReference>
<gene>
    <name evidence="2" type="ORF">KDA27_07990</name>
</gene>
<name>A0A956NB37_UNCEI</name>
<sequence length="294" mass="31990">MYRAGGIVSAPVPVGFGLQTTDKPVSEPEDRVIVAPARHCANRIISVANQKGGVGKTTTAINLSAALCRSDKRVLLVDMDPQANATSGLGVRVEQEQGTTYELLMGEKGLDSCRIREVSTGLDLCPSSPALAGAEVELVEVDRRERRLWEELERSTGEYDYVIVDCPPALSLLTLNALVASDSVLIPLQCEYYALEGVTHLLQTLSRVQESLNPRLEIEGVLLTMFDGRLNLSSQVASEARAFFGSRVYETMIPRNVRLGEAPSFGRAITDYDPHCVGAQSYLHLAEEILSNGR</sequence>
<evidence type="ECO:0000313" key="2">
    <source>
        <dbReference type="EMBL" id="MCA9755726.1"/>
    </source>
</evidence>
<proteinExistence type="predicted"/>
<organism evidence="2 3">
    <name type="scientific">Eiseniibacteriota bacterium</name>
    <dbReference type="NCBI Taxonomy" id="2212470"/>
    <lineage>
        <taxon>Bacteria</taxon>
        <taxon>Candidatus Eiseniibacteriota</taxon>
    </lineage>
</organism>
<dbReference type="EMBL" id="JAGQHS010000030">
    <property type="protein sequence ID" value="MCA9755726.1"/>
    <property type="molecule type" value="Genomic_DNA"/>
</dbReference>
<feature type="domain" description="AAA" evidence="1">
    <location>
        <begin position="43"/>
        <end position="218"/>
    </location>
</feature>
<dbReference type="PANTHER" id="PTHR13696:SF52">
    <property type="entry name" value="PARA FAMILY PROTEIN CT_582"/>
    <property type="match status" value="1"/>
</dbReference>
<dbReference type="Gene3D" id="3.40.50.300">
    <property type="entry name" value="P-loop containing nucleotide triphosphate hydrolases"/>
    <property type="match status" value="1"/>
</dbReference>
<dbReference type="CDD" id="cd02042">
    <property type="entry name" value="ParAB_family"/>
    <property type="match status" value="1"/>
</dbReference>
<dbReference type="InterPro" id="IPR027417">
    <property type="entry name" value="P-loop_NTPase"/>
</dbReference>
<dbReference type="SUPFAM" id="SSF52540">
    <property type="entry name" value="P-loop containing nucleoside triphosphate hydrolases"/>
    <property type="match status" value="1"/>
</dbReference>
<dbReference type="FunFam" id="3.40.50.300:FF:000285">
    <property type="entry name" value="Sporulation initiation inhibitor Soj"/>
    <property type="match status" value="1"/>
</dbReference>
<reference evidence="2" key="1">
    <citation type="submission" date="2020-04" db="EMBL/GenBank/DDBJ databases">
        <authorList>
            <person name="Zhang T."/>
        </authorList>
    </citation>
    <scope>NUCLEOTIDE SEQUENCE</scope>
    <source>
        <strain evidence="2">HKST-UBA02</strain>
    </source>
</reference>
<comment type="caution">
    <text evidence="2">The sequence shown here is derived from an EMBL/GenBank/DDBJ whole genome shotgun (WGS) entry which is preliminary data.</text>
</comment>
<dbReference type="Pfam" id="PF13614">
    <property type="entry name" value="AAA_31"/>
    <property type="match status" value="1"/>
</dbReference>